<dbReference type="InterPro" id="IPR014710">
    <property type="entry name" value="RmlC-like_jellyroll"/>
</dbReference>
<dbReference type="InterPro" id="IPR011051">
    <property type="entry name" value="RmlC_Cupin_sf"/>
</dbReference>
<organism evidence="1">
    <name type="scientific">marine sediment metagenome</name>
    <dbReference type="NCBI Taxonomy" id="412755"/>
    <lineage>
        <taxon>unclassified sequences</taxon>
        <taxon>metagenomes</taxon>
        <taxon>ecological metagenomes</taxon>
    </lineage>
</organism>
<proteinExistence type="predicted"/>
<feature type="non-terminal residue" evidence="1">
    <location>
        <position position="74"/>
    </location>
</feature>
<reference evidence="1" key="1">
    <citation type="journal article" date="2014" name="Front. Microbiol.">
        <title>High frequency of phylogenetically diverse reductive dehalogenase-homologous genes in deep subseafloor sedimentary metagenomes.</title>
        <authorList>
            <person name="Kawai M."/>
            <person name="Futagami T."/>
            <person name="Toyoda A."/>
            <person name="Takaki Y."/>
            <person name="Nishi S."/>
            <person name="Hori S."/>
            <person name="Arai W."/>
            <person name="Tsubouchi T."/>
            <person name="Morono Y."/>
            <person name="Uchiyama I."/>
            <person name="Ito T."/>
            <person name="Fujiyama A."/>
            <person name="Inagaki F."/>
            <person name="Takami H."/>
        </authorList>
    </citation>
    <scope>NUCLEOTIDE SEQUENCE</scope>
    <source>
        <strain evidence="1">Expedition CK06-06</strain>
    </source>
</reference>
<accession>X1JPG7</accession>
<protein>
    <submittedName>
        <fullName evidence="1">Uncharacterized protein</fullName>
    </submittedName>
</protein>
<sequence length="74" mass="8399">TNADFHRKQHDYHPRDQGKLKELISEKTGSTDIHLGLGWAEPGEVHLLHHHAKVAEFYYVLEGSAEIIVGDEKV</sequence>
<dbReference type="AlphaFoldDB" id="X1JPG7"/>
<dbReference type="EMBL" id="BARU01048472">
    <property type="protein sequence ID" value="GAH96631.1"/>
    <property type="molecule type" value="Genomic_DNA"/>
</dbReference>
<feature type="non-terminal residue" evidence="1">
    <location>
        <position position="1"/>
    </location>
</feature>
<comment type="caution">
    <text evidence="1">The sequence shown here is derived from an EMBL/GenBank/DDBJ whole genome shotgun (WGS) entry which is preliminary data.</text>
</comment>
<gene>
    <name evidence="1" type="ORF">S03H2_72022</name>
</gene>
<dbReference type="Gene3D" id="2.60.120.10">
    <property type="entry name" value="Jelly Rolls"/>
    <property type="match status" value="1"/>
</dbReference>
<dbReference type="SUPFAM" id="SSF51182">
    <property type="entry name" value="RmlC-like cupins"/>
    <property type="match status" value="1"/>
</dbReference>
<evidence type="ECO:0000313" key="1">
    <source>
        <dbReference type="EMBL" id="GAH96631.1"/>
    </source>
</evidence>
<name>X1JPG7_9ZZZZ</name>